<evidence type="ECO:0000313" key="2">
    <source>
        <dbReference type="EnsemblPlants" id="HORVU.MOREX.r3.6HG0625960.1.CDS1"/>
    </source>
</evidence>
<dbReference type="InterPro" id="IPR036047">
    <property type="entry name" value="F-box-like_dom_sf"/>
</dbReference>
<reference evidence="2" key="3">
    <citation type="submission" date="2022-01" db="UniProtKB">
        <authorList>
            <consortium name="EnsemblPlants"/>
        </authorList>
    </citation>
    <scope>IDENTIFICATION</scope>
    <source>
        <strain evidence="2">subsp. vulgare</strain>
    </source>
</reference>
<dbReference type="SUPFAM" id="SSF81383">
    <property type="entry name" value="F-box domain"/>
    <property type="match status" value="1"/>
</dbReference>
<proteinExistence type="predicted"/>
<dbReference type="PROSITE" id="PS50181">
    <property type="entry name" value="FBOX"/>
    <property type="match status" value="1"/>
</dbReference>
<name>A0A8I6Y5T5_HORVV</name>
<dbReference type="InterPro" id="IPR001810">
    <property type="entry name" value="F-box_dom"/>
</dbReference>
<reference evidence="2" key="2">
    <citation type="submission" date="2020-10" db="EMBL/GenBank/DDBJ databases">
        <authorList>
            <person name="Scholz U."/>
            <person name="Mascher M."/>
            <person name="Fiebig A."/>
        </authorList>
    </citation>
    <scope>NUCLEOTIDE SEQUENCE [LARGE SCALE GENOMIC DNA]</scope>
    <source>
        <strain evidence="2">cv. Morex</strain>
    </source>
</reference>
<sequence length="441" mass="49052">MDRSAATQAEAEAEAVSTLPEDAVREILLRVQGTAALFRCAVMCKRWSHLVADASFLRRRWPDGHGASASRFVAGFFAPKRLDRTDPDFRTGDPIPMFATFFVPTPRSAFGPRRRSLASFFRDADARLLDGAVPLTARRGLLLVHLSPEVASAGYQHGKPVVRLAVCNLLAGVCDVLPPLYGHLNFSESGYAVLTGADCSSSSAEQQPLQPGYSTFFKVLIIATMYVGPPSLYTFSSSESMWSKPVNLTFDNVGGIRGCKHSDAIVSRGRVHWSVRNWYPDYSLDMDMGTFHISQTMIMDRTTYMETNEDPQLAVASNGTPLVLLLSRPGLELKICTQEDGKKSDDGVVAEARWLTTRTVELKPPRQITRRPTKIYLRLLGEKSGTMLLKDSQRQIYIADVETGVMEQFELPDGFDGLNRQKVVLFEMDWLALFVSRLGKW</sequence>
<dbReference type="PANTHER" id="PTHR35828">
    <property type="entry name" value="OS08G0203800 PROTEIN-RELATED"/>
    <property type="match status" value="1"/>
</dbReference>
<dbReference type="Proteomes" id="UP000011116">
    <property type="component" value="Chromosome 6H"/>
</dbReference>
<dbReference type="Pfam" id="PF00646">
    <property type="entry name" value="F-box"/>
    <property type="match status" value="1"/>
</dbReference>
<dbReference type="AlphaFoldDB" id="A0A8I6Y5T5"/>
<dbReference type="EnsemblPlants" id="HORVU.MOREX.r3.6HG0625960.1">
    <property type="protein sequence ID" value="HORVU.MOREX.r3.6HG0625960.1.CDS1"/>
    <property type="gene ID" value="HORVU.MOREX.r3.6HG0625960"/>
</dbReference>
<dbReference type="Gramene" id="HORVU.MOREX.r3.6HG0625960.1">
    <property type="protein sequence ID" value="HORVU.MOREX.r3.6HG0625960.1.CDS1"/>
    <property type="gene ID" value="HORVU.MOREX.r3.6HG0625960"/>
</dbReference>
<dbReference type="Gramene" id="HORVU.MOREX.r2.6HG0519370.1">
    <property type="protein sequence ID" value="HORVU.MOREX.r2.6HG0519370.1.CDS.1"/>
    <property type="gene ID" value="HORVU.MOREX.r2.6HG0519370"/>
</dbReference>
<organism evidence="2 3">
    <name type="scientific">Hordeum vulgare subsp. vulgare</name>
    <name type="common">Domesticated barley</name>
    <dbReference type="NCBI Taxonomy" id="112509"/>
    <lineage>
        <taxon>Eukaryota</taxon>
        <taxon>Viridiplantae</taxon>
        <taxon>Streptophyta</taxon>
        <taxon>Embryophyta</taxon>
        <taxon>Tracheophyta</taxon>
        <taxon>Spermatophyta</taxon>
        <taxon>Magnoliopsida</taxon>
        <taxon>Liliopsida</taxon>
        <taxon>Poales</taxon>
        <taxon>Poaceae</taxon>
        <taxon>BOP clade</taxon>
        <taxon>Pooideae</taxon>
        <taxon>Triticodae</taxon>
        <taxon>Triticeae</taxon>
        <taxon>Hordeinae</taxon>
        <taxon>Hordeum</taxon>
    </lineage>
</organism>
<dbReference type="PANTHER" id="PTHR35828:SF34">
    <property type="entry name" value="F-BOX DOMAIN-CONTAINING PROTEIN"/>
    <property type="match status" value="1"/>
</dbReference>
<protein>
    <recommendedName>
        <fullName evidence="1">F-box domain-containing protein</fullName>
    </recommendedName>
</protein>
<evidence type="ECO:0000313" key="3">
    <source>
        <dbReference type="Proteomes" id="UP000011116"/>
    </source>
</evidence>
<dbReference type="Gene3D" id="1.20.1280.50">
    <property type="match status" value="1"/>
</dbReference>
<keyword evidence="3" id="KW-1185">Reference proteome</keyword>
<evidence type="ECO:0000259" key="1">
    <source>
        <dbReference type="PROSITE" id="PS50181"/>
    </source>
</evidence>
<feature type="domain" description="F-box" evidence="1">
    <location>
        <begin position="13"/>
        <end position="60"/>
    </location>
</feature>
<reference evidence="3" key="1">
    <citation type="journal article" date="2012" name="Nature">
        <title>A physical, genetic and functional sequence assembly of the barley genome.</title>
        <authorList>
            <consortium name="The International Barley Genome Sequencing Consortium"/>
            <person name="Mayer K.F."/>
            <person name="Waugh R."/>
            <person name="Brown J.W."/>
            <person name="Schulman A."/>
            <person name="Langridge P."/>
            <person name="Platzer M."/>
            <person name="Fincher G.B."/>
            <person name="Muehlbauer G.J."/>
            <person name="Sato K."/>
            <person name="Close T.J."/>
            <person name="Wise R.P."/>
            <person name="Stein N."/>
        </authorList>
    </citation>
    <scope>NUCLEOTIDE SEQUENCE [LARGE SCALE GENOMIC DNA]</scope>
    <source>
        <strain evidence="3">cv. Morex</strain>
    </source>
</reference>
<accession>A0A8I6Y5T5</accession>